<evidence type="ECO:0000313" key="3">
    <source>
        <dbReference type="Proteomes" id="UP000216113"/>
    </source>
</evidence>
<evidence type="ECO:0000313" key="2">
    <source>
        <dbReference type="EMBL" id="OZY42177.1"/>
    </source>
</evidence>
<reference evidence="2 3" key="1">
    <citation type="submission" date="2017-08" db="EMBL/GenBank/DDBJ databases">
        <title>Genomic and metabolic characterisation of spoilage-associated Pseudomonas species.</title>
        <authorList>
            <person name="Stanborough T."/>
            <person name="Fegan N."/>
            <person name="Powell S.M."/>
            <person name="Singh T."/>
            <person name="Tamplin M.L."/>
            <person name="Chandry P.S."/>
        </authorList>
    </citation>
    <scope>NUCLEOTIDE SEQUENCE [LARGE SCALE GENOMIC DNA]</scope>
    <source>
        <strain evidence="2 3">F1820</strain>
    </source>
</reference>
<evidence type="ECO:0000256" key="1">
    <source>
        <dbReference type="SAM" id="Phobius"/>
    </source>
</evidence>
<dbReference type="RefSeq" id="WP_095028572.1">
    <property type="nucleotide sequence ID" value="NZ_NQKL01000005.1"/>
</dbReference>
<sequence length="146" mass="15549">MQLAILLVLIVIAVILAPWLLGLIAVAIAAYGLWLIISVAVAVVVSILVVGVILISGSKRSVSSNTEQMISQVNEQYRAKEAAERAATREASVIEQAEIERVKKVRVVECPNCSATIAKHSLYCPQCGKSTKPRSASNHCGKASPV</sequence>
<keyword evidence="1" id="KW-1133">Transmembrane helix</keyword>
<proteinExistence type="predicted"/>
<organism evidence="2 3">
    <name type="scientific">Pseudomonas fragi</name>
    <dbReference type="NCBI Taxonomy" id="296"/>
    <lineage>
        <taxon>Bacteria</taxon>
        <taxon>Pseudomonadati</taxon>
        <taxon>Pseudomonadota</taxon>
        <taxon>Gammaproteobacteria</taxon>
        <taxon>Pseudomonadales</taxon>
        <taxon>Pseudomonadaceae</taxon>
        <taxon>Pseudomonas</taxon>
    </lineage>
</organism>
<keyword evidence="1" id="KW-0472">Membrane</keyword>
<name>A0A266LXR5_PSEFR</name>
<evidence type="ECO:0008006" key="4">
    <source>
        <dbReference type="Google" id="ProtNLM"/>
    </source>
</evidence>
<dbReference type="EMBL" id="NQKL01000005">
    <property type="protein sequence ID" value="OZY42177.1"/>
    <property type="molecule type" value="Genomic_DNA"/>
</dbReference>
<keyword evidence="1" id="KW-0812">Transmembrane</keyword>
<feature type="transmembrane region" description="Helical" evidence="1">
    <location>
        <begin position="7"/>
        <end position="28"/>
    </location>
</feature>
<protein>
    <recommendedName>
        <fullName evidence="4">Zinc ribbon domain-containing protein</fullName>
    </recommendedName>
</protein>
<dbReference type="AlphaFoldDB" id="A0A266LXR5"/>
<comment type="caution">
    <text evidence="2">The sequence shown here is derived from an EMBL/GenBank/DDBJ whole genome shotgun (WGS) entry which is preliminary data.</text>
</comment>
<accession>A0A266LXR5</accession>
<dbReference type="Proteomes" id="UP000216113">
    <property type="component" value="Unassembled WGS sequence"/>
</dbReference>
<gene>
    <name evidence="2" type="ORF">CJF43_07125</name>
</gene>
<feature type="transmembrane region" description="Helical" evidence="1">
    <location>
        <begin position="34"/>
        <end position="55"/>
    </location>
</feature>